<reference evidence="5" key="1">
    <citation type="submission" date="2016-06" db="EMBL/GenBank/DDBJ databases">
        <authorList>
            <person name="Varghese N."/>
            <person name="Submissions Spin"/>
        </authorList>
    </citation>
    <scope>NUCLEOTIDE SEQUENCE [LARGE SCALE GENOMIC DNA]</scope>
    <source>
        <strain evidence="5">DSM 44983</strain>
    </source>
</reference>
<keyword evidence="1" id="KW-0378">Hydrolase</keyword>
<dbReference type="GO" id="GO:0030247">
    <property type="term" value="F:polysaccharide binding"/>
    <property type="evidence" value="ECO:0007669"/>
    <property type="project" value="UniProtKB-UniRule"/>
</dbReference>
<dbReference type="EMBL" id="LT607752">
    <property type="protein sequence ID" value="SCG38540.1"/>
    <property type="molecule type" value="Genomic_DNA"/>
</dbReference>
<dbReference type="InterPro" id="IPR008965">
    <property type="entry name" value="CBM2/CBM3_carb-bd_dom_sf"/>
</dbReference>
<dbReference type="InterPro" id="IPR001919">
    <property type="entry name" value="CBD2"/>
</dbReference>
<protein>
    <submittedName>
        <fullName evidence="4">Cellulose binding domain-containing protein</fullName>
    </submittedName>
</protein>
<sequence>MLRTFGVVLATATLTLAGWAGTLTGAQAQPVLSATPTPVPTPTYACPPALPVSGQFVSASATSITVRYSMIMTPPCGYNPPMTLVLFASREDATAWLNPVASAVSGPERQGDITVTGLTPDSEYWYRFSAGEKHDPYIINGPVRTLPAGSASCRATITIDNRWTGGYAATVTVRNTAEETLNGWQVTWRWLGDERISALWNGVLVISGSDVTVRNASWNGTLAPGGSTTFGMLVWTNSPGALTLNCGR</sequence>
<dbReference type="Pfam" id="PF00553">
    <property type="entry name" value="CBM_2"/>
    <property type="match status" value="1"/>
</dbReference>
<evidence type="ECO:0000256" key="3">
    <source>
        <dbReference type="ARBA" id="ARBA00023326"/>
    </source>
</evidence>
<dbReference type="SMART" id="SM00637">
    <property type="entry name" value="CBD_II"/>
    <property type="match status" value="1"/>
</dbReference>
<dbReference type="GO" id="GO:0000272">
    <property type="term" value="P:polysaccharide catabolic process"/>
    <property type="evidence" value="ECO:0007669"/>
    <property type="project" value="UniProtKB-KW"/>
</dbReference>
<dbReference type="Proteomes" id="UP000198226">
    <property type="component" value="Chromosome I"/>
</dbReference>
<evidence type="ECO:0000256" key="2">
    <source>
        <dbReference type="ARBA" id="ARBA00023295"/>
    </source>
</evidence>
<dbReference type="InterPro" id="IPR018366">
    <property type="entry name" value="CBM2_CS"/>
</dbReference>
<dbReference type="RefSeq" id="WP_067306839.1">
    <property type="nucleotide sequence ID" value="NZ_LRMV01000046.1"/>
</dbReference>
<keyword evidence="3" id="KW-0624">Polysaccharide degradation</keyword>
<evidence type="ECO:0000313" key="4">
    <source>
        <dbReference type="EMBL" id="SCG38540.1"/>
    </source>
</evidence>
<evidence type="ECO:0000256" key="1">
    <source>
        <dbReference type="ARBA" id="ARBA00022801"/>
    </source>
</evidence>
<keyword evidence="2" id="KW-0326">Glycosidase</keyword>
<dbReference type="Gene3D" id="2.60.40.290">
    <property type="match status" value="1"/>
</dbReference>
<dbReference type="SUPFAM" id="SSF49384">
    <property type="entry name" value="Carbohydrate-binding domain"/>
    <property type="match status" value="1"/>
</dbReference>
<dbReference type="OrthoDB" id="3402620at2"/>
<dbReference type="AlphaFoldDB" id="A0A109IL59"/>
<organism evidence="4 5">
    <name type="scientific">Micromonospora rifamycinica</name>
    <dbReference type="NCBI Taxonomy" id="291594"/>
    <lineage>
        <taxon>Bacteria</taxon>
        <taxon>Bacillati</taxon>
        <taxon>Actinomycetota</taxon>
        <taxon>Actinomycetes</taxon>
        <taxon>Micromonosporales</taxon>
        <taxon>Micromonosporaceae</taxon>
        <taxon>Micromonospora</taxon>
    </lineage>
</organism>
<evidence type="ECO:0000313" key="5">
    <source>
        <dbReference type="Proteomes" id="UP000198226"/>
    </source>
</evidence>
<dbReference type="InterPro" id="IPR012291">
    <property type="entry name" value="CBM2_carb-bd_dom_sf"/>
</dbReference>
<dbReference type="GO" id="GO:0004553">
    <property type="term" value="F:hydrolase activity, hydrolyzing O-glycosyl compounds"/>
    <property type="evidence" value="ECO:0007669"/>
    <property type="project" value="InterPro"/>
</dbReference>
<keyword evidence="3" id="KW-0119">Carbohydrate metabolism</keyword>
<gene>
    <name evidence="4" type="ORF">GA0070623_0452</name>
</gene>
<dbReference type="PROSITE" id="PS51173">
    <property type="entry name" value="CBM2"/>
    <property type="match status" value="1"/>
</dbReference>
<accession>A0A109IL59</accession>
<name>A0A109IL59_9ACTN</name>
<keyword evidence="5" id="KW-1185">Reference proteome</keyword>
<proteinExistence type="predicted"/>
<dbReference type="PROSITE" id="PS00561">
    <property type="entry name" value="CBM2_A"/>
    <property type="match status" value="1"/>
</dbReference>